<comment type="caution">
    <text evidence="8">The sequence shown here is derived from an EMBL/GenBank/DDBJ whole genome shotgun (WGS) entry which is preliminary data.</text>
</comment>
<evidence type="ECO:0000256" key="7">
    <source>
        <dbReference type="RuleBase" id="RU004362"/>
    </source>
</evidence>
<dbReference type="GO" id="GO:0005184">
    <property type="term" value="F:neuropeptide hormone activity"/>
    <property type="evidence" value="ECO:0007669"/>
    <property type="project" value="InterPro"/>
</dbReference>
<dbReference type="PANTHER" id="PTHR10786">
    <property type="entry name" value="CHOLECYSTOKININ"/>
    <property type="match status" value="1"/>
</dbReference>
<dbReference type="PANTHER" id="PTHR10786:SF0">
    <property type="entry name" value="CHOLECYSTOKININ"/>
    <property type="match status" value="1"/>
</dbReference>
<keyword evidence="4" id="KW-0765">Sulfation</keyword>
<evidence type="ECO:0000256" key="4">
    <source>
        <dbReference type="ARBA" id="ARBA00022641"/>
    </source>
</evidence>
<keyword evidence="6" id="KW-0027">Amidation</keyword>
<keyword evidence="9" id="KW-1185">Reference proteome</keyword>
<protein>
    <submittedName>
        <fullName evidence="8">Uncharacterized protein</fullName>
    </submittedName>
</protein>
<evidence type="ECO:0000256" key="3">
    <source>
        <dbReference type="ARBA" id="ARBA00022525"/>
    </source>
</evidence>
<dbReference type="Pfam" id="PF00918">
    <property type="entry name" value="Gastrin"/>
    <property type="match status" value="1"/>
</dbReference>
<name>A0AA88U0W9_9TELE</name>
<evidence type="ECO:0000256" key="5">
    <source>
        <dbReference type="ARBA" id="ARBA00022685"/>
    </source>
</evidence>
<dbReference type="InterPro" id="IPR013152">
    <property type="entry name" value="Gastrin/cholecystokinin_CS"/>
</dbReference>
<dbReference type="EMBL" id="JAUYZG010000007">
    <property type="protein sequence ID" value="KAK2903372.1"/>
    <property type="molecule type" value="Genomic_DNA"/>
</dbReference>
<dbReference type="InterPro" id="IPR015499">
    <property type="entry name" value="CCK-like"/>
</dbReference>
<dbReference type="SMART" id="SM00029">
    <property type="entry name" value="GASTRIN"/>
    <property type="match status" value="1"/>
</dbReference>
<dbReference type="InterPro" id="IPR001651">
    <property type="entry name" value="Gastrin/CCK"/>
</dbReference>
<dbReference type="GO" id="GO:0005615">
    <property type="term" value="C:extracellular space"/>
    <property type="evidence" value="ECO:0007669"/>
    <property type="project" value="TreeGrafter"/>
</dbReference>
<proteinExistence type="inferred from homology"/>
<dbReference type="Proteomes" id="UP001187343">
    <property type="component" value="Unassembled WGS sequence"/>
</dbReference>
<comment type="similarity">
    <text evidence="2 7">Belongs to the gastrin/cholecystokinin family.</text>
</comment>
<dbReference type="PROSITE" id="PS00259">
    <property type="entry name" value="GASTRIN"/>
    <property type="match status" value="1"/>
</dbReference>
<evidence type="ECO:0000256" key="6">
    <source>
        <dbReference type="ARBA" id="ARBA00022815"/>
    </source>
</evidence>
<comment type="subcellular location">
    <subcellularLocation>
        <location evidence="1 7">Secreted</location>
    </subcellularLocation>
</comment>
<accession>A0AA88U0W9</accession>
<keyword evidence="3" id="KW-0964">Secreted</keyword>
<evidence type="ECO:0000256" key="1">
    <source>
        <dbReference type="ARBA" id="ARBA00004613"/>
    </source>
</evidence>
<keyword evidence="5" id="KW-0165">Cleavage on pair of basic residues</keyword>
<sequence>MSQSVSCENTLLLSVLRQACANTQPHSYTQTVGLRLSLRGSNRASPLRALFKGLSCTVQRSFRRTCSAVSVCSPSLSLLLLSARVLPEVMNAGICVCVLLAALSTSSCLSLPTHSENGGQSDLGTVAEHTRHTRAAPSSGQLSLLSKPEDDEEPRSSLTELLARIISTKGTYRRSPSTNSRPVGNTHRIKDRDYLGWMDFGRRSAEEYEYSS</sequence>
<gene>
    <name evidence="8" type="ORF">Q8A67_008085</name>
</gene>
<evidence type="ECO:0000313" key="8">
    <source>
        <dbReference type="EMBL" id="KAK2903372.1"/>
    </source>
</evidence>
<reference evidence="8" key="1">
    <citation type="submission" date="2023-08" db="EMBL/GenBank/DDBJ databases">
        <title>Chromosome-level Genome Assembly of mud carp (Cirrhinus molitorella).</title>
        <authorList>
            <person name="Liu H."/>
        </authorList>
    </citation>
    <scope>NUCLEOTIDE SEQUENCE</scope>
    <source>
        <strain evidence="8">Prfri</strain>
        <tissue evidence="8">Muscle</tissue>
    </source>
</reference>
<dbReference type="GO" id="GO:0030424">
    <property type="term" value="C:axon"/>
    <property type="evidence" value="ECO:0007669"/>
    <property type="project" value="TreeGrafter"/>
</dbReference>
<organism evidence="8 9">
    <name type="scientific">Cirrhinus molitorella</name>
    <name type="common">mud carp</name>
    <dbReference type="NCBI Taxonomy" id="172907"/>
    <lineage>
        <taxon>Eukaryota</taxon>
        <taxon>Metazoa</taxon>
        <taxon>Chordata</taxon>
        <taxon>Craniata</taxon>
        <taxon>Vertebrata</taxon>
        <taxon>Euteleostomi</taxon>
        <taxon>Actinopterygii</taxon>
        <taxon>Neopterygii</taxon>
        <taxon>Teleostei</taxon>
        <taxon>Ostariophysi</taxon>
        <taxon>Cypriniformes</taxon>
        <taxon>Cyprinidae</taxon>
        <taxon>Labeoninae</taxon>
        <taxon>Labeonini</taxon>
        <taxon>Cirrhinus</taxon>
    </lineage>
</organism>
<evidence type="ECO:0000256" key="2">
    <source>
        <dbReference type="ARBA" id="ARBA00006273"/>
    </source>
</evidence>
<evidence type="ECO:0000313" key="9">
    <source>
        <dbReference type="Proteomes" id="UP001187343"/>
    </source>
</evidence>
<dbReference type="GO" id="GO:0007586">
    <property type="term" value="P:digestion"/>
    <property type="evidence" value="ECO:0007669"/>
    <property type="project" value="InterPro"/>
</dbReference>
<dbReference type="AlphaFoldDB" id="A0AA88U0W9"/>